<dbReference type="InterPro" id="IPR005119">
    <property type="entry name" value="LysR_subst-bd"/>
</dbReference>
<dbReference type="GO" id="GO:0032993">
    <property type="term" value="C:protein-DNA complex"/>
    <property type="evidence" value="ECO:0007669"/>
    <property type="project" value="TreeGrafter"/>
</dbReference>
<feature type="domain" description="HTH lysR-type" evidence="5">
    <location>
        <begin position="1"/>
        <end position="58"/>
    </location>
</feature>
<evidence type="ECO:0000256" key="1">
    <source>
        <dbReference type="ARBA" id="ARBA00009437"/>
    </source>
</evidence>
<evidence type="ECO:0000313" key="6">
    <source>
        <dbReference type="EMBL" id="TYZ21391.1"/>
    </source>
</evidence>
<name>A0A5D6VZ43_9FIRM</name>
<dbReference type="Gene3D" id="3.40.190.10">
    <property type="entry name" value="Periplasmic binding protein-like II"/>
    <property type="match status" value="2"/>
</dbReference>
<comment type="caution">
    <text evidence="6">The sequence shown here is derived from an EMBL/GenBank/DDBJ whole genome shotgun (WGS) entry which is preliminary data.</text>
</comment>
<dbReference type="SUPFAM" id="SSF53850">
    <property type="entry name" value="Periplasmic binding protein-like II"/>
    <property type="match status" value="1"/>
</dbReference>
<dbReference type="InterPro" id="IPR036390">
    <property type="entry name" value="WH_DNA-bd_sf"/>
</dbReference>
<organism evidence="6 7">
    <name type="scientific">Selenomonas ruminis</name>
    <dbReference type="NCBI Taxonomy" id="2593411"/>
    <lineage>
        <taxon>Bacteria</taxon>
        <taxon>Bacillati</taxon>
        <taxon>Bacillota</taxon>
        <taxon>Negativicutes</taxon>
        <taxon>Selenomonadales</taxon>
        <taxon>Selenomonadaceae</taxon>
        <taxon>Selenomonas</taxon>
    </lineage>
</organism>
<evidence type="ECO:0000313" key="7">
    <source>
        <dbReference type="Proteomes" id="UP000323646"/>
    </source>
</evidence>
<keyword evidence="7" id="KW-1185">Reference proteome</keyword>
<dbReference type="Proteomes" id="UP000323646">
    <property type="component" value="Unassembled WGS sequence"/>
</dbReference>
<dbReference type="InterPro" id="IPR036388">
    <property type="entry name" value="WH-like_DNA-bd_sf"/>
</dbReference>
<reference evidence="6 7" key="1">
    <citation type="submission" date="2019-08" db="EMBL/GenBank/DDBJ databases">
        <title>Selenomonas sp. mPRGC5 and Selenomonas sp. mPRGC8 isolated from ruminal fluid of dairy goat (Capra hircus).</title>
        <authorList>
            <person name="Poothong S."/>
            <person name="Nuengjamnong C."/>
            <person name="Tanasupawat S."/>
        </authorList>
    </citation>
    <scope>NUCLEOTIDE SEQUENCE [LARGE SCALE GENOMIC DNA]</scope>
    <source>
        <strain evidence="7">mPRGC5</strain>
    </source>
</reference>
<keyword evidence="4" id="KW-0804">Transcription</keyword>
<dbReference type="FunFam" id="1.10.10.10:FF:000001">
    <property type="entry name" value="LysR family transcriptional regulator"/>
    <property type="match status" value="1"/>
</dbReference>
<dbReference type="PANTHER" id="PTHR30346:SF0">
    <property type="entry name" value="HCA OPERON TRANSCRIPTIONAL ACTIVATOR HCAR"/>
    <property type="match status" value="1"/>
</dbReference>
<sequence length="306" mass="34718">MTLKQLRYAVTVAETGNITEAAKKLFIAQPSLTAAIHSLEEEYGITIFSRSNKGIEITPAGDELLGYARQILEQADLMHERYIGKSPIRQHFCVSSQHYSFVVEAFVGLIRQFDGDKYEFHMRETQTYEIIDDVAHMRSEVGILYRNKFNRSIITKTLKDNQLTFTPLFTASPHVFVGKNSPLAQKDRVTLDDLKPFPRLSYEQGSHNSFYFSEEILSTEDCDKELVVCDRATLFNMVIGLNGYTICSGSISEELNGSNIVARPLAVDDYMEIGYILPKSTRPSRLTLEFLDILTKLTAKLDTRCQ</sequence>
<keyword evidence="2" id="KW-0805">Transcription regulation</keyword>
<dbReference type="CDD" id="cd05466">
    <property type="entry name" value="PBP2_LTTR_substrate"/>
    <property type="match status" value="1"/>
</dbReference>
<dbReference type="Gene3D" id="1.10.10.10">
    <property type="entry name" value="Winged helix-like DNA-binding domain superfamily/Winged helix DNA-binding domain"/>
    <property type="match status" value="1"/>
</dbReference>
<proteinExistence type="inferred from homology"/>
<dbReference type="Pfam" id="PF00126">
    <property type="entry name" value="HTH_1"/>
    <property type="match status" value="1"/>
</dbReference>
<evidence type="ECO:0000256" key="4">
    <source>
        <dbReference type="ARBA" id="ARBA00023163"/>
    </source>
</evidence>
<dbReference type="InterPro" id="IPR000847">
    <property type="entry name" value="LysR_HTH_N"/>
</dbReference>
<dbReference type="OrthoDB" id="9803735at2"/>
<evidence type="ECO:0000259" key="5">
    <source>
        <dbReference type="PROSITE" id="PS50931"/>
    </source>
</evidence>
<dbReference type="PROSITE" id="PS50931">
    <property type="entry name" value="HTH_LYSR"/>
    <property type="match status" value="1"/>
</dbReference>
<evidence type="ECO:0000256" key="3">
    <source>
        <dbReference type="ARBA" id="ARBA00023125"/>
    </source>
</evidence>
<dbReference type="AlphaFoldDB" id="A0A5D6VZ43"/>
<keyword evidence="3" id="KW-0238">DNA-binding</keyword>
<gene>
    <name evidence="6" type="ORF">FZ040_10275</name>
</gene>
<dbReference type="PRINTS" id="PR00039">
    <property type="entry name" value="HTHLYSR"/>
</dbReference>
<comment type="similarity">
    <text evidence="1">Belongs to the LysR transcriptional regulatory family.</text>
</comment>
<accession>A0A5D6VZ43</accession>
<dbReference type="Pfam" id="PF03466">
    <property type="entry name" value="LysR_substrate"/>
    <property type="match status" value="1"/>
</dbReference>
<protein>
    <submittedName>
        <fullName evidence="6">LysR family transcriptional regulator</fullName>
    </submittedName>
</protein>
<evidence type="ECO:0000256" key="2">
    <source>
        <dbReference type="ARBA" id="ARBA00023015"/>
    </source>
</evidence>
<dbReference type="GO" id="GO:0003677">
    <property type="term" value="F:DNA binding"/>
    <property type="evidence" value="ECO:0007669"/>
    <property type="project" value="UniProtKB-KW"/>
</dbReference>
<dbReference type="RefSeq" id="WP_149171902.1">
    <property type="nucleotide sequence ID" value="NZ_VTOY01000009.1"/>
</dbReference>
<dbReference type="EMBL" id="VTOY01000009">
    <property type="protein sequence ID" value="TYZ21391.1"/>
    <property type="molecule type" value="Genomic_DNA"/>
</dbReference>
<dbReference type="GO" id="GO:0003700">
    <property type="term" value="F:DNA-binding transcription factor activity"/>
    <property type="evidence" value="ECO:0007669"/>
    <property type="project" value="InterPro"/>
</dbReference>
<dbReference type="PANTHER" id="PTHR30346">
    <property type="entry name" value="TRANSCRIPTIONAL DUAL REGULATOR HCAR-RELATED"/>
    <property type="match status" value="1"/>
</dbReference>
<dbReference type="SUPFAM" id="SSF46785">
    <property type="entry name" value="Winged helix' DNA-binding domain"/>
    <property type="match status" value="1"/>
</dbReference>